<dbReference type="Proteomes" id="UP000253153">
    <property type="component" value="Unassembled WGS sequence"/>
</dbReference>
<accession>A0A366QRG9</accession>
<comment type="caution">
    <text evidence="3">The sequence shown here is derived from an EMBL/GenBank/DDBJ whole genome shotgun (WGS) entry which is preliminary data.</text>
</comment>
<dbReference type="PANTHER" id="PTHR12121:SF36">
    <property type="entry name" value="ENDONUCLEASE_EXONUCLEASE_PHOSPHATASE DOMAIN-CONTAINING PROTEIN"/>
    <property type="match status" value="1"/>
</dbReference>
<keyword evidence="4" id="KW-1185">Reference proteome</keyword>
<feature type="domain" description="Endonuclease/exonuclease/phosphatase" evidence="2">
    <location>
        <begin position="27"/>
        <end position="284"/>
    </location>
</feature>
<feature type="chain" id="PRO_5016908819" description="Endonuclease/exonuclease/phosphatase domain-containing protein" evidence="1">
    <location>
        <begin position="16"/>
        <end position="311"/>
    </location>
</feature>
<dbReference type="InterPro" id="IPR005135">
    <property type="entry name" value="Endo/exonuclease/phosphatase"/>
</dbReference>
<evidence type="ECO:0000259" key="2">
    <source>
        <dbReference type="Pfam" id="PF03372"/>
    </source>
</evidence>
<reference evidence="3 4" key="1">
    <citation type="submission" date="2018-06" db="EMBL/GenBank/DDBJ databases">
        <title>Fusarium incarnatum-equiseti species complex species 28.</title>
        <authorList>
            <person name="Gardiner D.M."/>
        </authorList>
    </citation>
    <scope>NUCLEOTIDE SEQUENCE [LARGE SCALE GENOMIC DNA]</scope>
    <source>
        <strain evidence="3 4">FIESC_28</strain>
    </source>
</reference>
<keyword evidence="1" id="KW-0732">Signal</keyword>
<dbReference type="EMBL" id="QKXC01000334">
    <property type="protein sequence ID" value="RBR06868.1"/>
    <property type="molecule type" value="Genomic_DNA"/>
</dbReference>
<gene>
    <name evidence="3" type="ORF">FIESC28_10903</name>
</gene>
<dbReference type="GeneID" id="42000329"/>
<dbReference type="OrthoDB" id="276515at2759"/>
<protein>
    <recommendedName>
        <fullName evidence="2">Endonuclease/exonuclease/phosphatase domain-containing protein</fullName>
    </recommendedName>
</protein>
<name>A0A366QRG9_9HYPO</name>
<evidence type="ECO:0000313" key="3">
    <source>
        <dbReference type="EMBL" id="RBR06868.1"/>
    </source>
</evidence>
<feature type="signal peptide" evidence="1">
    <location>
        <begin position="1"/>
        <end position="15"/>
    </location>
</feature>
<dbReference type="SUPFAM" id="SSF56219">
    <property type="entry name" value="DNase I-like"/>
    <property type="match status" value="1"/>
</dbReference>
<evidence type="ECO:0000256" key="1">
    <source>
        <dbReference type="SAM" id="SignalP"/>
    </source>
</evidence>
<evidence type="ECO:0000313" key="4">
    <source>
        <dbReference type="Proteomes" id="UP000253153"/>
    </source>
</evidence>
<dbReference type="CDD" id="cd09083">
    <property type="entry name" value="EEP-1"/>
    <property type="match status" value="1"/>
</dbReference>
<dbReference type="InterPro" id="IPR050410">
    <property type="entry name" value="CCR4/nocturin_mRNA_transcr"/>
</dbReference>
<sequence>MKFITLLSSAVAVAAAPLSRTADVRLMTYNIRLAPNHPESGEELWPVRRPRLVSQLNFETSGRPESLVCMQEATYPQIQDLQQDLGDEWDYYGVGRKGGHGGEFSPIFYRHSVWNMEESKTYWLSNTPEKVGSRGWDAAFPRIVTVARFQHISTGNRLVYMCTHLDHKGKRARENSAKLLSSMSDEWSDYNNEILPVFIGGDLNSSPDEPAYQHLAKAMNDVKSVIPLAKRFGHSTYTYTGFTVNPSDDMDLDHIFVRDPSGIQFKSFAVLSNLFEDGVFISDHRPVVVDLRLSHVSRKQRREAAASGKKE</sequence>
<organism evidence="3 4">
    <name type="scientific">Fusarium coffeatum</name>
    <dbReference type="NCBI Taxonomy" id="231269"/>
    <lineage>
        <taxon>Eukaryota</taxon>
        <taxon>Fungi</taxon>
        <taxon>Dikarya</taxon>
        <taxon>Ascomycota</taxon>
        <taxon>Pezizomycotina</taxon>
        <taxon>Sordariomycetes</taxon>
        <taxon>Hypocreomycetidae</taxon>
        <taxon>Hypocreales</taxon>
        <taxon>Nectriaceae</taxon>
        <taxon>Fusarium</taxon>
        <taxon>Fusarium incarnatum-equiseti species complex</taxon>
    </lineage>
</organism>
<dbReference type="Pfam" id="PF03372">
    <property type="entry name" value="Exo_endo_phos"/>
    <property type="match status" value="1"/>
</dbReference>
<dbReference type="AlphaFoldDB" id="A0A366QRG9"/>
<proteinExistence type="predicted"/>
<dbReference type="RefSeq" id="XP_031010912.1">
    <property type="nucleotide sequence ID" value="XM_031165033.1"/>
</dbReference>
<dbReference type="Gene3D" id="3.60.10.10">
    <property type="entry name" value="Endonuclease/exonuclease/phosphatase"/>
    <property type="match status" value="1"/>
</dbReference>
<dbReference type="PANTHER" id="PTHR12121">
    <property type="entry name" value="CARBON CATABOLITE REPRESSOR PROTEIN 4"/>
    <property type="match status" value="1"/>
</dbReference>
<dbReference type="InterPro" id="IPR036691">
    <property type="entry name" value="Endo/exonu/phosph_ase_sf"/>
</dbReference>
<dbReference type="GO" id="GO:0000175">
    <property type="term" value="F:3'-5'-RNA exonuclease activity"/>
    <property type="evidence" value="ECO:0007669"/>
    <property type="project" value="TreeGrafter"/>
</dbReference>